<keyword evidence="2" id="KW-1185">Reference proteome</keyword>
<proteinExistence type="predicted"/>
<dbReference type="EMBL" id="CP104067">
    <property type="protein sequence ID" value="WAH41045.1"/>
    <property type="molecule type" value="Genomic_DNA"/>
</dbReference>
<evidence type="ECO:0000313" key="1">
    <source>
        <dbReference type="EMBL" id="WAH41045.1"/>
    </source>
</evidence>
<organism evidence="1 2">
    <name type="scientific">Alicyclobacillus fastidiosus</name>
    <dbReference type="NCBI Taxonomy" id="392011"/>
    <lineage>
        <taxon>Bacteria</taxon>
        <taxon>Bacillati</taxon>
        <taxon>Bacillota</taxon>
        <taxon>Bacilli</taxon>
        <taxon>Bacillales</taxon>
        <taxon>Alicyclobacillaceae</taxon>
        <taxon>Alicyclobacillus</taxon>
    </lineage>
</organism>
<dbReference type="RefSeq" id="WP_268004946.1">
    <property type="nucleotide sequence ID" value="NZ_CP104067.1"/>
</dbReference>
<protein>
    <recommendedName>
        <fullName evidence="3">HTH psq-type domain-containing protein</fullName>
    </recommendedName>
</protein>
<evidence type="ECO:0000313" key="2">
    <source>
        <dbReference type="Proteomes" id="UP001164761"/>
    </source>
</evidence>
<accession>A0ABY6ZG07</accession>
<name>A0ABY6ZG07_9BACL</name>
<evidence type="ECO:0008006" key="3">
    <source>
        <dbReference type="Google" id="ProtNLM"/>
    </source>
</evidence>
<gene>
    <name evidence="1" type="ORF">NZD89_22600</name>
</gene>
<dbReference type="Proteomes" id="UP001164761">
    <property type="component" value="Chromosome"/>
</dbReference>
<sequence length="42" mass="4893">MNLSQASEVFLSIRSQEGFSPFTIRAHRQQHKLLVRTSATYR</sequence>
<reference evidence="1" key="1">
    <citation type="submission" date="2022-08" db="EMBL/GenBank/DDBJ databases">
        <title>Alicyclobacillus fastidiosus DSM 17978, complete genome.</title>
        <authorList>
            <person name="Wang Q."/>
            <person name="Cai R."/>
            <person name="Wang Z."/>
        </authorList>
    </citation>
    <scope>NUCLEOTIDE SEQUENCE</scope>
    <source>
        <strain evidence="1">DSM 17978</strain>
    </source>
</reference>